<protein>
    <submittedName>
        <fullName evidence="1">Uncharacterized protein</fullName>
    </submittedName>
</protein>
<name>A0ACB8CKC5_DERSI</name>
<proteinExistence type="predicted"/>
<dbReference type="EMBL" id="CM023475">
    <property type="protein sequence ID" value="KAH7945371.1"/>
    <property type="molecule type" value="Genomic_DNA"/>
</dbReference>
<comment type="caution">
    <text evidence="1">The sequence shown here is derived from an EMBL/GenBank/DDBJ whole genome shotgun (WGS) entry which is preliminary data.</text>
</comment>
<sequence length="336" mass="36146">MTPLASQLDEIPDLHHISYANDITLWCSSGSPGHAQDTLQRGLDLIGSFLTTTGVSPAPEKSELLLLNHSAYQRSHNALICLHLSGSPIPIVPQCKVLGFPLHAAKNVHALHHAVTTCHSVTHLLRRVVTRRSGLHEAHACRVAHALALNKFLYFVPYVSFTDTQLNTPETALLGLYKTALKLRITTSIAKLFATGLFHPLSFLFSFSTVTPSLPGFPLPVRVHLPLPADAATCGKCGTLVIHQSHYTGRMHPVERRKSAAGDGAMPSGAATALTDDELVQLCRERMREESGFAALVLQRAAEDEDAALGEQRIIPQAEAKSDVVAAGQVPAVVVG</sequence>
<dbReference type="Proteomes" id="UP000821865">
    <property type="component" value="Chromosome 6"/>
</dbReference>
<evidence type="ECO:0000313" key="1">
    <source>
        <dbReference type="EMBL" id="KAH7945371.1"/>
    </source>
</evidence>
<keyword evidence="2" id="KW-1185">Reference proteome</keyword>
<evidence type="ECO:0000313" key="2">
    <source>
        <dbReference type="Proteomes" id="UP000821865"/>
    </source>
</evidence>
<gene>
    <name evidence="1" type="ORF">HPB49_010097</name>
</gene>
<reference evidence="1" key="1">
    <citation type="submission" date="2020-05" db="EMBL/GenBank/DDBJ databases">
        <title>Large-scale comparative analyses of tick genomes elucidate their genetic diversity and vector capacities.</title>
        <authorList>
            <person name="Jia N."/>
            <person name="Wang J."/>
            <person name="Shi W."/>
            <person name="Du L."/>
            <person name="Sun Y."/>
            <person name="Zhan W."/>
            <person name="Jiang J."/>
            <person name="Wang Q."/>
            <person name="Zhang B."/>
            <person name="Ji P."/>
            <person name="Sakyi L.B."/>
            <person name="Cui X."/>
            <person name="Yuan T."/>
            <person name="Jiang B."/>
            <person name="Yang W."/>
            <person name="Lam T.T.-Y."/>
            <person name="Chang Q."/>
            <person name="Ding S."/>
            <person name="Wang X."/>
            <person name="Zhu J."/>
            <person name="Ruan X."/>
            <person name="Zhao L."/>
            <person name="Wei J."/>
            <person name="Que T."/>
            <person name="Du C."/>
            <person name="Cheng J."/>
            <person name="Dai P."/>
            <person name="Han X."/>
            <person name="Huang E."/>
            <person name="Gao Y."/>
            <person name="Liu J."/>
            <person name="Shao H."/>
            <person name="Ye R."/>
            <person name="Li L."/>
            <person name="Wei W."/>
            <person name="Wang X."/>
            <person name="Wang C."/>
            <person name="Yang T."/>
            <person name="Huo Q."/>
            <person name="Li W."/>
            <person name="Guo W."/>
            <person name="Chen H."/>
            <person name="Zhou L."/>
            <person name="Ni X."/>
            <person name="Tian J."/>
            <person name="Zhou Y."/>
            <person name="Sheng Y."/>
            <person name="Liu T."/>
            <person name="Pan Y."/>
            <person name="Xia L."/>
            <person name="Li J."/>
            <person name="Zhao F."/>
            <person name="Cao W."/>
        </authorList>
    </citation>
    <scope>NUCLEOTIDE SEQUENCE</scope>
    <source>
        <strain evidence="1">Dsil-2018</strain>
    </source>
</reference>
<accession>A0ACB8CKC5</accession>
<organism evidence="1 2">
    <name type="scientific">Dermacentor silvarum</name>
    <name type="common">Tick</name>
    <dbReference type="NCBI Taxonomy" id="543639"/>
    <lineage>
        <taxon>Eukaryota</taxon>
        <taxon>Metazoa</taxon>
        <taxon>Ecdysozoa</taxon>
        <taxon>Arthropoda</taxon>
        <taxon>Chelicerata</taxon>
        <taxon>Arachnida</taxon>
        <taxon>Acari</taxon>
        <taxon>Parasitiformes</taxon>
        <taxon>Ixodida</taxon>
        <taxon>Ixodoidea</taxon>
        <taxon>Ixodidae</taxon>
        <taxon>Rhipicephalinae</taxon>
        <taxon>Dermacentor</taxon>
    </lineage>
</organism>